<comment type="caution">
    <text evidence="1">The sequence shown here is derived from an EMBL/GenBank/DDBJ whole genome shotgun (WGS) entry which is preliminary data.</text>
</comment>
<dbReference type="AlphaFoldDB" id="A0A4Y9SLK6"/>
<evidence type="ECO:0000313" key="2">
    <source>
        <dbReference type="Proteomes" id="UP000297258"/>
    </source>
</evidence>
<name>A0A4Y9SLK6_9BURK</name>
<dbReference type="Proteomes" id="UP000297258">
    <property type="component" value="Unassembled WGS sequence"/>
</dbReference>
<proteinExistence type="predicted"/>
<dbReference type="Pfam" id="PF10008">
    <property type="entry name" value="DUF2251"/>
    <property type="match status" value="1"/>
</dbReference>
<dbReference type="RefSeq" id="WP_135192227.1">
    <property type="nucleotide sequence ID" value="NZ_SPUM01000152.1"/>
</dbReference>
<organism evidence="1 2">
    <name type="scientific">Massilia horti</name>
    <dbReference type="NCBI Taxonomy" id="2562153"/>
    <lineage>
        <taxon>Bacteria</taxon>
        <taxon>Pseudomonadati</taxon>
        <taxon>Pseudomonadota</taxon>
        <taxon>Betaproteobacteria</taxon>
        <taxon>Burkholderiales</taxon>
        <taxon>Oxalobacteraceae</taxon>
        <taxon>Telluria group</taxon>
        <taxon>Massilia</taxon>
    </lineage>
</organism>
<evidence type="ECO:0000313" key="1">
    <source>
        <dbReference type="EMBL" id="TFW27321.1"/>
    </source>
</evidence>
<dbReference type="InterPro" id="IPR014449">
    <property type="entry name" value="UCP007050_HI0931"/>
</dbReference>
<dbReference type="EMBL" id="SPUM01000152">
    <property type="protein sequence ID" value="TFW27321.1"/>
    <property type="molecule type" value="Genomic_DNA"/>
</dbReference>
<sequence length="135" mass="14965">MPIIIAAEEVVFVGQESVVEGPAPDGRFATVFEDDGDTGYFYALDTQAKDNQIQDALHIYNVANVTDRSRPSTVKIGWSKDSQKVVLLINDDPHAVFDFSTRQGFCRTGFPPARIDGAWSSLGHQWDDSVIDLFK</sequence>
<protein>
    <submittedName>
        <fullName evidence="1">DUF2251 domain-containing protein</fullName>
    </submittedName>
</protein>
<accession>A0A4Y9SLK6</accession>
<dbReference type="OrthoDB" id="5679620at2"/>
<reference evidence="1 2" key="1">
    <citation type="submission" date="2019-03" db="EMBL/GenBank/DDBJ databases">
        <title>Draft genome of Massilia hortus sp. nov., a novel bacterial species of the Oxalobacteraceae family.</title>
        <authorList>
            <person name="Peta V."/>
            <person name="Raths R."/>
            <person name="Bucking H."/>
        </authorList>
    </citation>
    <scope>NUCLEOTIDE SEQUENCE [LARGE SCALE GENOMIC DNA]</scope>
    <source>
        <strain evidence="1 2">ONC3</strain>
    </source>
</reference>
<gene>
    <name evidence="1" type="ORF">E4O92_24355</name>
</gene>
<keyword evidence="2" id="KW-1185">Reference proteome</keyword>